<sequence length="631" mass="68643">MPLRYCEVCFFLLPAFSFCEKKNASNSTTQATYLVVVAFTIDQLAMKMNQAGVGVGDAQVRVVVGAGDDDAAAAAATVGGECVRDEMIERRDNSNRCCSSNQEIGTAVVVVAAAGRDGFQAVVSDSVVATAPVPATESENTPVNSIVTESSIDENKAVEEVEEDEEQEEEEKEQAEEEQEDDEEEEQEEGRIDEHEEEDNDDSVEEASEEDEEDEEDEAEEEEQEQKKQVLESGSKPTVVVTGRILLAPSGNLVMTNDGMLDLVSDVAGYMEDDSRSRSENGIGAIGGGMTRTGEDNTERSRRHLEDVDLIDWEAPTPTPSQSEREREHRLLFQELGLMDSDVVTEEASGKEGRRIHEETDSLVVSMSAAAAAGEEDKEEETAAAIVNNNTRSIGKEAQGSFRKPSSSAYTRALSKIFKSKSPSSERSPVLSGQNSPIAQKLDAEAGEYQVKNDSKKEKKELSEEMNGFPESYADTKAKGLTKLASRGGADSFLSDSLFWSNFLVRAQKVPAGADSRDARVIAKQSQSGFLSPSKSPGHANVQSTLTSGRGRLSQPAPPLQFATVESHQRDFPPTSHWSVVQENFMLGREKRQDQEEEEFGGLEGQNMIGNQVADGPGDDISEDDDDDDDD</sequence>
<gene>
    <name evidence="3" type="ORF">CSSPTR1EN2_LOCUS3768</name>
</gene>
<feature type="compositionally biased region" description="Polar residues" evidence="2">
    <location>
        <begin position="137"/>
        <end position="150"/>
    </location>
</feature>
<keyword evidence="4" id="KW-1185">Reference proteome</keyword>
<feature type="region of interest" description="Disordered" evidence="2">
    <location>
        <begin position="514"/>
        <end position="631"/>
    </location>
</feature>
<organism evidence="3 4">
    <name type="scientific">Sphagnum troendelagicum</name>
    <dbReference type="NCBI Taxonomy" id="128251"/>
    <lineage>
        <taxon>Eukaryota</taxon>
        <taxon>Viridiplantae</taxon>
        <taxon>Streptophyta</taxon>
        <taxon>Embryophyta</taxon>
        <taxon>Bryophyta</taxon>
        <taxon>Sphagnophytina</taxon>
        <taxon>Sphagnopsida</taxon>
        <taxon>Sphagnales</taxon>
        <taxon>Sphagnaceae</taxon>
        <taxon>Sphagnum</taxon>
    </lineage>
</organism>
<feature type="compositionally biased region" description="Polar residues" evidence="2">
    <location>
        <begin position="421"/>
        <end position="438"/>
    </location>
</feature>
<feature type="compositionally biased region" description="Basic and acidic residues" evidence="2">
    <location>
        <begin position="451"/>
        <end position="463"/>
    </location>
</feature>
<evidence type="ECO:0000256" key="2">
    <source>
        <dbReference type="SAM" id="MobiDB-lite"/>
    </source>
</evidence>
<feature type="region of interest" description="Disordered" evidence="2">
    <location>
        <begin position="134"/>
        <end position="236"/>
    </location>
</feature>
<accession>A0ABP0TIQ7</accession>
<dbReference type="EMBL" id="OZ019903">
    <property type="protein sequence ID" value="CAK9197025.1"/>
    <property type="molecule type" value="Genomic_DNA"/>
</dbReference>
<feature type="compositionally biased region" description="Polar residues" evidence="2">
    <location>
        <begin position="524"/>
        <end position="548"/>
    </location>
</feature>
<comment type="similarity">
    <text evidence="1">Belongs to the RRP15 family.</text>
</comment>
<dbReference type="InterPro" id="IPR012459">
    <property type="entry name" value="Rrp15"/>
</dbReference>
<evidence type="ECO:0000256" key="1">
    <source>
        <dbReference type="ARBA" id="ARBA00007462"/>
    </source>
</evidence>
<feature type="compositionally biased region" description="Acidic residues" evidence="2">
    <location>
        <begin position="617"/>
        <end position="631"/>
    </location>
</feature>
<feature type="compositionally biased region" description="Acidic residues" evidence="2">
    <location>
        <begin position="160"/>
        <end position="188"/>
    </location>
</feature>
<evidence type="ECO:0000313" key="4">
    <source>
        <dbReference type="Proteomes" id="UP001497512"/>
    </source>
</evidence>
<protein>
    <submittedName>
        <fullName evidence="3">Uncharacterized protein</fullName>
    </submittedName>
</protein>
<dbReference type="PANTHER" id="PTHR13245">
    <property type="entry name" value="RRP15-LIKE PROTEIN"/>
    <property type="match status" value="1"/>
</dbReference>
<name>A0ABP0TIQ7_9BRYO</name>
<feature type="region of interest" description="Disordered" evidence="2">
    <location>
        <begin position="418"/>
        <end position="474"/>
    </location>
</feature>
<evidence type="ECO:0000313" key="3">
    <source>
        <dbReference type="EMBL" id="CAK9197025.1"/>
    </source>
</evidence>
<dbReference type="PANTHER" id="PTHR13245:SF14">
    <property type="entry name" value="RRP15-LIKE PROTEIN"/>
    <property type="match status" value="1"/>
</dbReference>
<feature type="region of interest" description="Disordered" evidence="2">
    <location>
        <begin position="388"/>
        <end position="407"/>
    </location>
</feature>
<feature type="compositionally biased region" description="Basic and acidic residues" evidence="2">
    <location>
        <begin position="293"/>
        <end position="307"/>
    </location>
</feature>
<reference evidence="3" key="1">
    <citation type="submission" date="2024-02" db="EMBL/GenBank/DDBJ databases">
        <authorList>
            <consortium name="ELIXIR-Norway"/>
            <consortium name="Elixir Norway"/>
        </authorList>
    </citation>
    <scope>NUCLEOTIDE SEQUENCE</scope>
</reference>
<dbReference type="Proteomes" id="UP001497512">
    <property type="component" value="Chromosome 11"/>
</dbReference>
<proteinExistence type="inferred from homology"/>
<feature type="compositionally biased region" description="Acidic residues" evidence="2">
    <location>
        <begin position="195"/>
        <end position="224"/>
    </location>
</feature>
<feature type="region of interest" description="Disordered" evidence="2">
    <location>
        <begin position="273"/>
        <end position="327"/>
    </location>
</feature>